<evidence type="ECO:0000313" key="14">
    <source>
        <dbReference type="EMBL" id="MBH0238462.1"/>
    </source>
</evidence>
<evidence type="ECO:0000256" key="2">
    <source>
        <dbReference type="ARBA" id="ARBA00012035"/>
    </source>
</evidence>
<feature type="binding site" evidence="12">
    <location>
        <position position="239"/>
    </location>
    <ligand>
        <name>K(+)</name>
        <dbReference type="ChEBI" id="CHEBI:29103"/>
    </ligand>
</feature>
<evidence type="ECO:0000256" key="3">
    <source>
        <dbReference type="ARBA" id="ARBA00016943"/>
    </source>
</evidence>
<dbReference type="PROSITE" id="PS00584">
    <property type="entry name" value="PFKB_KINASES_2"/>
    <property type="match status" value="1"/>
</dbReference>
<dbReference type="GO" id="GO:0004747">
    <property type="term" value="F:ribokinase activity"/>
    <property type="evidence" value="ECO:0007669"/>
    <property type="project" value="UniProtKB-UniRule"/>
</dbReference>
<comment type="catalytic activity">
    <reaction evidence="12">
        <text>D-ribose + ATP = D-ribose 5-phosphate + ADP + H(+)</text>
        <dbReference type="Rhea" id="RHEA:13697"/>
        <dbReference type="ChEBI" id="CHEBI:15378"/>
        <dbReference type="ChEBI" id="CHEBI:30616"/>
        <dbReference type="ChEBI" id="CHEBI:47013"/>
        <dbReference type="ChEBI" id="CHEBI:78346"/>
        <dbReference type="ChEBI" id="CHEBI:456216"/>
        <dbReference type="EC" id="2.7.1.15"/>
    </reaction>
</comment>
<evidence type="ECO:0000256" key="5">
    <source>
        <dbReference type="ARBA" id="ARBA00022723"/>
    </source>
</evidence>
<comment type="activity regulation">
    <text evidence="12">Activated by a monovalent cation that binds near, but not in, the active site. The most likely occupant of the site in vivo is potassium. Ion binding induces a conformational change that may alter substrate affinity.</text>
</comment>
<dbReference type="PANTHER" id="PTHR10584">
    <property type="entry name" value="SUGAR KINASE"/>
    <property type="match status" value="1"/>
</dbReference>
<feature type="active site" description="Proton acceptor" evidence="12">
    <location>
        <position position="245"/>
    </location>
</feature>
<dbReference type="GO" id="GO:0005829">
    <property type="term" value="C:cytosol"/>
    <property type="evidence" value="ECO:0007669"/>
    <property type="project" value="TreeGrafter"/>
</dbReference>
<dbReference type="EC" id="2.7.1.15" evidence="2 12"/>
<protein>
    <recommendedName>
        <fullName evidence="3 12">Ribokinase</fullName>
        <shortName evidence="12">RK</shortName>
        <ecNumber evidence="2 12">2.7.1.15</ecNumber>
    </recommendedName>
</protein>
<dbReference type="Proteomes" id="UP000631694">
    <property type="component" value="Unassembled WGS sequence"/>
</dbReference>
<keyword evidence="5 12" id="KW-0479">Metal-binding</keyword>
<feature type="binding site" evidence="12">
    <location>
        <position position="278"/>
    </location>
    <ligand>
        <name>K(+)</name>
        <dbReference type="ChEBI" id="CHEBI:29103"/>
    </ligand>
</feature>
<dbReference type="GO" id="GO:0019303">
    <property type="term" value="P:D-ribose catabolic process"/>
    <property type="evidence" value="ECO:0007669"/>
    <property type="project" value="UniProtKB-UniRule"/>
</dbReference>
<dbReference type="InterPro" id="IPR002173">
    <property type="entry name" value="Carboh/pur_kinase_PfkB_CS"/>
</dbReference>
<evidence type="ECO:0000256" key="12">
    <source>
        <dbReference type="HAMAP-Rule" id="MF_01987"/>
    </source>
</evidence>
<feature type="binding site" evidence="12">
    <location>
        <position position="178"/>
    </location>
    <ligand>
        <name>ATP</name>
        <dbReference type="ChEBI" id="CHEBI:30616"/>
    </ligand>
</feature>
<comment type="cofactor">
    <cofactor evidence="12">
        <name>Mg(2+)</name>
        <dbReference type="ChEBI" id="CHEBI:18420"/>
    </cofactor>
    <text evidence="12">Requires a divalent cation, most likely magnesium in vivo, as an electrophilic catalyst to aid phosphoryl group transfer. It is the chelate of the metal and the nucleotide that is the actual substrate.</text>
</comment>
<dbReference type="Gene3D" id="3.40.1190.20">
    <property type="match status" value="1"/>
</dbReference>
<dbReference type="HAMAP" id="MF_01987">
    <property type="entry name" value="Ribokinase"/>
    <property type="match status" value="1"/>
</dbReference>
<evidence type="ECO:0000313" key="15">
    <source>
        <dbReference type="Proteomes" id="UP000631694"/>
    </source>
</evidence>
<keyword evidence="10 12" id="KW-0630">Potassium</keyword>
<feature type="binding site" evidence="12">
    <location>
        <position position="134"/>
    </location>
    <ligand>
        <name>substrate</name>
    </ligand>
</feature>
<evidence type="ECO:0000256" key="1">
    <source>
        <dbReference type="ARBA" id="ARBA00005380"/>
    </source>
</evidence>
<dbReference type="RefSeq" id="WP_197311527.1">
    <property type="nucleotide sequence ID" value="NZ_JADZLT010000050.1"/>
</dbReference>
<comment type="pathway">
    <text evidence="12">Carbohydrate metabolism; D-ribose degradation; D-ribose 5-phosphate from beta-D-ribopyranose: step 2/2.</text>
</comment>
<feature type="domain" description="Carbohydrate kinase PfkB" evidence="13">
    <location>
        <begin position="2"/>
        <end position="286"/>
    </location>
</feature>
<keyword evidence="4 12" id="KW-0808">Transferase</keyword>
<dbReference type="PANTHER" id="PTHR10584:SF166">
    <property type="entry name" value="RIBOKINASE"/>
    <property type="match status" value="1"/>
</dbReference>
<dbReference type="InterPro" id="IPR011611">
    <property type="entry name" value="PfkB_dom"/>
</dbReference>
<dbReference type="CDD" id="cd01174">
    <property type="entry name" value="ribokinase"/>
    <property type="match status" value="1"/>
</dbReference>
<keyword evidence="7 12" id="KW-0418">Kinase</keyword>
<dbReference type="EMBL" id="JADZLT010000050">
    <property type="protein sequence ID" value="MBH0238462.1"/>
    <property type="molecule type" value="Genomic_DNA"/>
</dbReference>
<gene>
    <name evidence="12" type="primary">rbsK</name>
    <name evidence="14" type="ORF">I5731_11565</name>
</gene>
<comment type="subcellular location">
    <subcellularLocation>
        <location evidence="12">Cytoplasm</location>
    </subcellularLocation>
</comment>
<keyword evidence="6 12" id="KW-0547">Nucleotide-binding</keyword>
<comment type="similarity">
    <text evidence="1">Belongs to the carbohydrate kinase pfkB family.</text>
</comment>
<dbReference type="AlphaFoldDB" id="A0A931MYI8"/>
<dbReference type="SUPFAM" id="SSF53613">
    <property type="entry name" value="Ribokinase-like"/>
    <property type="match status" value="1"/>
</dbReference>
<evidence type="ECO:0000256" key="10">
    <source>
        <dbReference type="ARBA" id="ARBA00022958"/>
    </source>
</evidence>
<proteinExistence type="inferred from homology"/>
<reference evidence="14" key="1">
    <citation type="submission" date="2020-12" db="EMBL/GenBank/DDBJ databases">
        <title>Methylobrevis albus sp. nov., isolated from fresh water lack sediment.</title>
        <authorList>
            <person name="Zou Q."/>
        </authorList>
    </citation>
    <scope>NUCLEOTIDE SEQUENCE</scope>
    <source>
        <strain evidence="14">L22</strain>
    </source>
</reference>
<dbReference type="InterPro" id="IPR011877">
    <property type="entry name" value="Ribokinase"/>
</dbReference>
<comment type="subunit">
    <text evidence="12">Homodimer.</text>
</comment>
<dbReference type="Pfam" id="PF00294">
    <property type="entry name" value="PfkB"/>
    <property type="match status" value="1"/>
</dbReference>
<sequence>MIVVFGSINVDLVTRVPRLPGPGETVKGPGYERIPGGKGANQALAARRAGADVAMVGAVGDDGFRSIGLSLLGEAGVDLAAVAVVDAPTGIAMIAVDAAAENQIVVASGANDRADPAALEDLLGETATLVLQYEVPDAANLAAARIARAKGARIILNAAPAAPVPPALAGLVDILVVNEHEAAEVAAAAGLPGDPVAFARAYAAANGAVVVVTLGGEGAIACRGEELTRVPAPKVPVVDTTAAGDTFVGALAAGLDRGETVEQALRFAVAAGALAVQVAGAQPSIPLRAAIAAALAQI</sequence>
<feature type="binding site" evidence="12">
    <location>
        <position position="275"/>
    </location>
    <ligand>
        <name>K(+)</name>
        <dbReference type="ChEBI" id="CHEBI:29103"/>
    </ligand>
</feature>
<keyword evidence="8 12" id="KW-0067">ATP-binding</keyword>
<dbReference type="PRINTS" id="PR00990">
    <property type="entry name" value="RIBOKINASE"/>
</dbReference>
<feature type="binding site" evidence="12">
    <location>
        <position position="280"/>
    </location>
    <ligand>
        <name>K(+)</name>
        <dbReference type="ChEBI" id="CHEBI:29103"/>
    </ligand>
</feature>
<evidence type="ECO:0000256" key="7">
    <source>
        <dbReference type="ARBA" id="ARBA00022777"/>
    </source>
</evidence>
<evidence type="ECO:0000256" key="6">
    <source>
        <dbReference type="ARBA" id="ARBA00022741"/>
    </source>
</evidence>
<keyword evidence="15" id="KW-1185">Reference proteome</keyword>
<name>A0A931MYI8_9HYPH</name>
<organism evidence="14 15">
    <name type="scientific">Methylobrevis albus</name>
    <dbReference type="NCBI Taxonomy" id="2793297"/>
    <lineage>
        <taxon>Bacteria</taxon>
        <taxon>Pseudomonadati</taxon>
        <taxon>Pseudomonadota</taxon>
        <taxon>Alphaproteobacteria</taxon>
        <taxon>Hyphomicrobiales</taxon>
        <taxon>Pleomorphomonadaceae</taxon>
        <taxon>Methylobrevis</taxon>
    </lineage>
</organism>
<feature type="binding site" evidence="12">
    <location>
        <position position="284"/>
    </location>
    <ligand>
        <name>K(+)</name>
        <dbReference type="ChEBI" id="CHEBI:29103"/>
    </ligand>
</feature>
<feature type="binding site" evidence="12">
    <location>
        <begin position="213"/>
        <end position="218"/>
    </location>
    <ligand>
        <name>ATP</name>
        <dbReference type="ChEBI" id="CHEBI:30616"/>
    </ligand>
</feature>
<evidence type="ECO:0000256" key="4">
    <source>
        <dbReference type="ARBA" id="ARBA00022679"/>
    </source>
</evidence>
<dbReference type="GO" id="GO:0005524">
    <property type="term" value="F:ATP binding"/>
    <property type="evidence" value="ECO:0007669"/>
    <property type="project" value="UniProtKB-UniRule"/>
</dbReference>
<evidence type="ECO:0000259" key="13">
    <source>
        <dbReference type="Pfam" id="PF00294"/>
    </source>
</evidence>
<feature type="binding site" evidence="12">
    <location>
        <begin position="9"/>
        <end position="11"/>
    </location>
    <ligand>
        <name>substrate</name>
    </ligand>
</feature>
<dbReference type="GO" id="GO:0046872">
    <property type="term" value="F:metal ion binding"/>
    <property type="evidence" value="ECO:0007669"/>
    <property type="project" value="UniProtKB-KW"/>
</dbReference>
<comment type="function">
    <text evidence="12">Catalyzes the phosphorylation of ribose at O-5 in a reaction requiring ATP and magnesium. The resulting D-ribose-5-phosphate can then be used either for sythesis of nucleotides, histidine, and tryptophan, or as a component of the pentose phosphate pathway.</text>
</comment>
<feature type="binding site" evidence="12">
    <location>
        <position position="241"/>
    </location>
    <ligand>
        <name>K(+)</name>
        <dbReference type="ChEBI" id="CHEBI:29103"/>
    </ligand>
</feature>
<dbReference type="InterPro" id="IPR002139">
    <property type="entry name" value="Ribo/fructo_kinase"/>
</dbReference>
<evidence type="ECO:0000256" key="9">
    <source>
        <dbReference type="ARBA" id="ARBA00022842"/>
    </source>
</evidence>
<feature type="binding site" evidence="12">
    <location>
        <begin position="37"/>
        <end position="41"/>
    </location>
    <ligand>
        <name>substrate</name>
    </ligand>
</feature>
<accession>A0A931MYI8</accession>
<keyword evidence="11 12" id="KW-0119">Carbohydrate metabolism</keyword>
<evidence type="ECO:0000256" key="8">
    <source>
        <dbReference type="ARBA" id="ARBA00022840"/>
    </source>
</evidence>
<comment type="caution">
    <text evidence="12">Lacks conserved residue(s) required for the propagation of feature annotation.</text>
</comment>
<evidence type="ECO:0000256" key="11">
    <source>
        <dbReference type="ARBA" id="ARBA00023277"/>
    </source>
</evidence>
<keyword evidence="12" id="KW-0963">Cytoplasm</keyword>
<keyword evidence="9 12" id="KW-0460">Magnesium</keyword>
<comment type="similarity">
    <text evidence="12">Belongs to the carbohydrate kinase PfkB family. Ribokinase subfamily.</text>
</comment>
<feature type="binding site" evidence="12">
    <location>
        <position position="245"/>
    </location>
    <ligand>
        <name>substrate</name>
    </ligand>
</feature>
<dbReference type="InterPro" id="IPR029056">
    <property type="entry name" value="Ribokinase-like"/>
</dbReference>
<comment type="caution">
    <text evidence="14">The sequence shown here is derived from an EMBL/GenBank/DDBJ whole genome shotgun (WGS) entry which is preliminary data.</text>
</comment>
<feature type="binding site" evidence="12">
    <location>
        <begin position="244"/>
        <end position="245"/>
    </location>
    <ligand>
        <name>ATP</name>
        <dbReference type="ChEBI" id="CHEBI:30616"/>
    </ligand>
</feature>